<evidence type="ECO:0000256" key="1">
    <source>
        <dbReference type="ARBA" id="ARBA00009923"/>
    </source>
</evidence>
<dbReference type="OrthoDB" id="737510at2759"/>
<evidence type="ECO:0000313" key="6">
    <source>
        <dbReference type="Proteomes" id="UP000694851"/>
    </source>
</evidence>
<dbReference type="InterPro" id="IPR018244">
    <property type="entry name" value="Allrgn_V5/Tpx1_CS"/>
</dbReference>
<sequence length="250" mass="28763">MTMNHCLFLAAGFLPVLIIRRYEAKLTMVTYNQVLTQSGTVQREIVTLHNTLRRGVVPSASNMLKMNWNEEAAQNARNLSQYCDLVESNALKRRITNTFCGENKQLTSYLISWSNVIEIWYNESKYFKHGEWPSEDEGKTVDHYTQLVWATSYLIGCGVSLCCKRITPQYLYVCHYCHEGNEPDKKNEPYQKGSPCGDCPYNCEDKLCTNPCVYYDEHTNCKKQKKVLGCQHPSVQLLCKATCLCHTEIK</sequence>
<dbReference type="InterPro" id="IPR042076">
    <property type="entry name" value="Crisp-like_dom"/>
</dbReference>
<evidence type="ECO:0000256" key="2">
    <source>
        <dbReference type="ARBA" id="ARBA00023157"/>
    </source>
</evidence>
<dbReference type="Gene3D" id="1.10.10.740">
    <property type="entry name" value="Crisp domain"/>
    <property type="match status" value="1"/>
</dbReference>
<dbReference type="PANTHER" id="PTHR10334">
    <property type="entry name" value="CYSTEINE-RICH SECRETORY PROTEIN-RELATED"/>
    <property type="match status" value="1"/>
</dbReference>
<name>A0A8B7Q4J5_HIPAR</name>
<proteinExistence type="inferred from homology"/>
<dbReference type="InterPro" id="IPR001283">
    <property type="entry name" value="CRISP-related"/>
</dbReference>
<dbReference type="Proteomes" id="UP000694851">
    <property type="component" value="Unplaced"/>
</dbReference>
<evidence type="ECO:0000259" key="5">
    <source>
        <dbReference type="PROSITE" id="PS51670"/>
    </source>
</evidence>
<feature type="disulfide bond" evidence="3">
    <location>
        <begin position="221"/>
        <end position="239"/>
    </location>
</feature>
<comment type="caution">
    <text evidence="3">Lacks conserved residue(s) required for the propagation of feature annotation.</text>
</comment>
<dbReference type="SMART" id="SM00198">
    <property type="entry name" value="SCP"/>
    <property type="match status" value="1"/>
</dbReference>
<feature type="chain" id="PRO_5034561101" evidence="4">
    <location>
        <begin position="25"/>
        <end position="250"/>
    </location>
</feature>
<dbReference type="InterPro" id="IPR013871">
    <property type="entry name" value="Cysteine_rich_secretory"/>
</dbReference>
<dbReference type="KEGG" id="hai:109373889"/>
<reference evidence="7" key="1">
    <citation type="submission" date="2025-08" db="UniProtKB">
        <authorList>
            <consortium name="RefSeq"/>
        </authorList>
    </citation>
    <scope>IDENTIFICATION</scope>
    <source>
        <tissue evidence="7">Muscle</tissue>
    </source>
</reference>
<keyword evidence="6" id="KW-1185">Reference proteome</keyword>
<dbReference type="AlphaFoldDB" id="A0A8B7Q4J5"/>
<gene>
    <name evidence="7" type="primary">CRISP1</name>
</gene>
<dbReference type="SUPFAM" id="SSF57546">
    <property type="entry name" value="Crisp domain-like"/>
    <property type="match status" value="1"/>
</dbReference>
<dbReference type="Pfam" id="PF08562">
    <property type="entry name" value="Crisp"/>
    <property type="match status" value="1"/>
</dbReference>
<organism evidence="6 7">
    <name type="scientific">Hipposideros armiger</name>
    <name type="common">Great Himalayan leaf-nosed bat</name>
    <dbReference type="NCBI Taxonomy" id="186990"/>
    <lineage>
        <taxon>Eukaryota</taxon>
        <taxon>Metazoa</taxon>
        <taxon>Chordata</taxon>
        <taxon>Craniata</taxon>
        <taxon>Vertebrata</taxon>
        <taxon>Euteleostomi</taxon>
        <taxon>Mammalia</taxon>
        <taxon>Eutheria</taxon>
        <taxon>Laurasiatheria</taxon>
        <taxon>Chiroptera</taxon>
        <taxon>Yinpterochiroptera</taxon>
        <taxon>Rhinolophoidea</taxon>
        <taxon>Hipposideridae</taxon>
        <taxon>Hipposideros</taxon>
    </lineage>
</organism>
<evidence type="ECO:0000256" key="4">
    <source>
        <dbReference type="SAM" id="SignalP"/>
    </source>
</evidence>
<feature type="domain" description="ShKT" evidence="5">
    <location>
        <begin position="212"/>
        <end position="245"/>
    </location>
</feature>
<evidence type="ECO:0000313" key="7">
    <source>
        <dbReference type="RefSeq" id="XP_019483684.1"/>
    </source>
</evidence>
<dbReference type="PRINTS" id="PR00837">
    <property type="entry name" value="V5TPXLIKE"/>
</dbReference>
<dbReference type="Pfam" id="PF00188">
    <property type="entry name" value="CAP"/>
    <property type="match status" value="1"/>
</dbReference>
<feature type="signal peptide" evidence="4">
    <location>
        <begin position="1"/>
        <end position="24"/>
    </location>
</feature>
<dbReference type="PROSITE" id="PS51670">
    <property type="entry name" value="SHKT"/>
    <property type="match status" value="1"/>
</dbReference>
<dbReference type="GO" id="GO:0005576">
    <property type="term" value="C:extracellular region"/>
    <property type="evidence" value="ECO:0007669"/>
    <property type="project" value="InterPro"/>
</dbReference>
<dbReference type="InterPro" id="IPR014044">
    <property type="entry name" value="CAP_dom"/>
</dbReference>
<dbReference type="GeneID" id="109373889"/>
<dbReference type="FunFam" id="1.10.10.740:FF:000001">
    <property type="entry name" value="Cysteine-rich secretory protein 2"/>
    <property type="match status" value="1"/>
</dbReference>
<feature type="disulfide bond" evidence="3">
    <location>
        <begin position="230"/>
        <end position="243"/>
    </location>
</feature>
<keyword evidence="4" id="KW-0732">Signal</keyword>
<accession>A0A8B7Q4J5</accession>
<dbReference type="CTD" id="167"/>
<dbReference type="InterPro" id="IPR035940">
    <property type="entry name" value="CAP_sf"/>
</dbReference>
<dbReference type="PROSITE" id="PS01009">
    <property type="entry name" value="CRISP_1"/>
    <property type="match status" value="1"/>
</dbReference>
<dbReference type="PRINTS" id="PR00838">
    <property type="entry name" value="V5ALLERGEN"/>
</dbReference>
<dbReference type="RefSeq" id="XP_019483684.1">
    <property type="nucleotide sequence ID" value="XM_019628139.1"/>
</dbReference>
<dbReference type="SUPFAM" id="SSF55797">
    <property type="entry name" value="PR-1-like"/>
    <property type="match status" value="1"/>
</dbReference>
<evidence type="ECO:0000256" key="3">
    <source>
        <dbReference type="PROSITE-ProRule" id="PRU01005"/>
    </source>
</evidence>
<comment type="similarity">
    <text evidence="1">Belongs to the CRISP family.</text>
</comment>
<dbReference type="Gene3D" id="3.40.33.10">
    <property type="entry name" value="CAP"/>
    <property type="match status" value="1"/>
</dbReference>
<dbReference type="InterPro" id="IPR003582">
    <property type="entry name" value="ShKT_dom"/>
</dbReference>
<keyword evidence="2 3" id="KW-1015">Disulfide bond</keyword>
<dbReference type="InterPro" id="IPR002413">
    <property type="entry name" value="V5_allergen-like"/>
</dbReference>
<dbReference type="FunFam" id="3.40.33.10:FF:000005">
    <property type="entry name" value="Cysteine-rich secretory protein 2"/>
    <property type="match status" value="1"/>
</dbReference>
<protein>
    <submittedName>
        <fullName evidence="7">Cysteine-rich secretory protein 1</fullName>
    </submittedName>
</protein>